<dbReference type="STRING" id="5786.F0ZK91"/>
<dbReference type="InParanoid" id="F0ZK91"/>
<dbReference type="KEGG" id="dpp:DICPUDRAFT_78687"/>
<organism evidence="3 4">
    <name type="scientific">Dictyostelium purpureum</name>
    <name type="common">Slime mold</name>
    <dbReference type="NCBI Taxonomy" id="5786"/>
    <lineage>
        <taxon>Eukaryota</taxon>
        <taxon>Amoebozoa</taxon>
        <taxon>Evosea</taxon>
        <taxon>Eumycetozoa</taxon>
        <taxon>Dictyostelia</taxon>
        <taxon>Dictyosteliales</taxon>
        <taxon>Dictyosteliaceae</taxon>
        <taxon>Dictyostelium</taxon>
    </lineage>
</organism>
<accession>F0ZK91</accession>
<name>F0ZK91_DICPU</name>
<protein>
    <recommendedName>
        <fullName evidence="2">Superoxide dismutase copper/zinc binding domain-containing protein</fullName>
    </recommendedName>
</protein>
<dbReference type="InterPro" id="IPR001424">
    <property type="entry name" value="SOD_Cu_Zn_dom"/>
</dbReference>
<dbReference type="InterPro" id="IPR024134">
    <property type="entry name" value="SOD_Cu/Zn_/chaperone"/>
</dbReference>
<dbReference type="AlphaFoldDB" id="F0ZK91"/>
<dbReference type="OMA" id="HAFPENT"/>
<evidence type="ECO:0000313" key="4">
    <source>
        <dbReference type="Proteomes" id="UP000001064"/>
    </source>
</evidence>
<keyword evidence="1" id="KW-0732">Signal</keyword>
<evidence type="ECO:0000259" key="2">
    <source>
        <dbReference type="Pfam" id="PF00080"/>
    </source>
</evidence>
<dbReference type="GO" id="GO:0004784">
    <property type="term" value="F:superoxide dismutase activity"/>
    <property type="evidence" value="ECO:0000318"/>
    <property type="project" value="GO_Central"/>
</dbReference>
<dbReference type="eggNOG" id="KOG0441">
    <property type="taxonomic scope" value="Eukaryota"/>
</dbReference>
<dbReference type="SUPFAM" id="SSF49329">
    <property type="entry name" value="Cu,Zn superoxide dismutase-like"/>
    <property type="match status" value="2"/>
</dbReference>
<dbReference type="OrthoDB" id="2015551at2759"/>
<dbReference type="FunFam" id="2.60.40.200:FF:000016">
    <property type="entry name" value="Extracellular superoxide dismutase [Cu-Zn] 3"/>
    <property type="match status" value="1"/>
</dbReference>
<dbReference type="Gene3D" id="2.60.40.200">
    <property type="entry name" value="Superoxide dismutase, copper/zinc binding domain"/>
    <property type="match status" value="2"/>
</dbReference>
<dbReference type="GO" id="GO:0019430">
    <property type="term" value="P:removal of superoxide radicals"/>
    <property type="evidence" value="ECO:0000318"/>
    <property type="project" value="GO_Central"/>
</dbReference>
<reference evidence="4" key="1">
    <citation type="journal article" date="2011" name="Genome Biol.">
        <title>Comparative genomics of the social amoebae Dictyostelium discoideum and Dictyostelium purpureum.</title>
        <authorList>
            <consortium name="US DOE Joint Genome Institute (JGI-PGF)"/>
            <person name="Sucgang R."/>
            <person name="Kuo A."/>
            <person name="Tian X."/>
            <person name="Salerno W."/>
            <person name="Parikh A."/>
            <person name="Feasley C.L."/>
            <person name="Dalin E."/>
            <person name="Tu H."/>
            <person name="Huang E."/>
            <person name="Barry K."/>
            <person name="Lindquist E."/>
            <person name="Shapiro H."/>
            <person name="Bruce D."/>
            <person name="Schmutz J."/>
            <person name="Salamov A."/>
            <person name="Fey P."/>
            <person name="Gaudet P."/>
            <person name="Anjard C."/>
            <person name="Babu M.M."/>
            <person name="Basu S."/>
            <person name="Bushmanova Y."/>
            <person name="van der Wel H."/>
            <person name="Katoh-Kurasawa M."/>
            <person name="Dinh C."/>
            <person name="Coutinho P.M."/>
            <person name="Saito T."/>
            <person name="Elias M."/>
            <person name="Schaap P."/>
            <person name="Kay R.R."/>
            <person name="Henrissat B."/>
            <person name="Eichinger L."/>
            <person name="Rivero F."/>
            <person name="Putnam N.H."/>
            <person name="West C.M."/>
            <person name="Loomis W.F."/>
            <person name="Chisholm R.L."/>
            <person name="Shaulsky G."/>
            <person name="Strassmann J.E."/>
            <person name="Queller D.C."/>
            <person name="Kuspa A."/>
            <person name="Grigoriev I.V."/>
        </authorList>
    </citation>
    <scope>NUCLEOTIDE SEQUENCE [LARGE SCALE GENOMIC DNA]</scope>
    <source>
        <strain evidence="4">QSDP1</strain>
    </source>
</reference>
<dbReference type="FunCoup" id="F0ZK91">
    <property type="interactions" value="43"/>
</dbReference>
<feature type="domain" description="Superoxide dismutase copper/zinc binding" evidence="2">
    <location>
        <begin position="217"/>
        <end position="343"/>
    </location>
</feature>
<dbReference type="RefSeq" id="XP_003287823.1">
    <property type="nucleotide sequence ID" value="XM_003287775.1"/>
</dbReference>
<dbReference type="FunFam" id="2.60.40.200:FF:000017">
    <property type="entry name" value="Extracellular superoxide dismutase [Cu-Zn] 2"/>
    <property type="match status" value="1"/>
</dbReference>
<dbReference type="GeneID" id="10501102"/>
<dbReference type="PANTHER" id="PTHR10003">
    <property type="entry name" value="SUPEROXIDE DISMUTASE CU-ZN -RELATED"/>
    <property type="match status" value="1"/>
</dbReference>
<dbReference type="GO" id="GO:0005507">
    <property type="term" value="F:copper ion binding"/>
    <property type="evidence" value="ECO:0000318"/>
    <property type="project" value="GO_Central"/>
</dbReference>
<keyword evidence="4" id="KW-1185">Reference proteome</keyword>
<evidence type="ECO:0000256" key="1">
    <source>
        <dbReference type="SAM" id="SignalP"/>
    </source>
</evidence>
<dbReference type="VEuPathDB" id="AmoebaDB:DICPUDRAFT_78687"/>
<evidence type="ECO:0000313" key="3">
    <source>
        <dbReference type="EMBL" id="EGC35644.1"/>
    </source>
</evidence>
<dbReference type="Proteomes" id="UP000001064">
    <property type="component" value="Unassembled WGS sequence"/>
</dbReference>
<dbReference type="InterPro" id="IPR036423">
    <property type="entry name" value="SOD-like_Cu/Zn_dom_sf"/>
</dbReference>
<dbReference type="Pfam" id="PF00080">
    <property type="entry name" value="Sod_Cu"/>
    <property type="match status" value="1"/>
</dbReference>
<dbReference type="EMBL" id="GL871053">
    <property type="protein sequence ID" value="EGC35644.1"/>
    <property type="molecule type" value="Genomic_DNA"/>
</dbReference>
<feature type="signal peptide" evidence="1">
    <location>
        <begin position="1"/>
        <end position="20"/>
    </location>
</feature>
<sequence length="415" mass="43933">MRFIPLLIILFLLKSAIVFADYEYAICNMVPVDKNSPSINGSIQIYKDLDIESNTKFLFEFSSINGLLDGDYGVSIQTYGYPVSNLGGVFNPANVEKSCPGFQDSMAGALYDIYMYNGAVSSSFSYQLPLLSGENSIIGRSIVFYNGSVCPNNLARLSVQSSVQSVTSVIASCVIGYGNDTTRPESLIGVNKASAPALSVNAIAVLQTTSSSNDAITGQVSFVKVEGGVQVTSKINGLGKEAHGFHIHSFGQLSTNGSALGGHWATTGQTHSLPSTLQNSNTRHYGDLGNICAFDSAYKNAYYNFTTNYISIQGVYGRGFAVHASRDLGDSNVGGARILQGVIAIVNPSTSTNVNTPPTPDFAFDNICAEGAFNGETNSTSSGSGSESESENSSSQLVSSLFILGLFSSLFVLLF</sequence>
<proteinExistence type="predicted"/>
<gene>
    <name evidence="3" type="ORF">DICPUDRAFT_78687</name>
</gene>
<feature type="chain" id="PRO_5003262529" description="Superoxide dismutase copper/zinc binding domain-containing protein" evidence="1">
    <location>
        <begin position="21"/>
        <end position="415"/>
    </location>
</feature>